<gene>
    <name evidence="5" type="ordered locus">SpiGrapes_2519</name>
</gene>
<evidence type="ECO:0000256" key="1">
    <source>
        <dbReference type="PIRSR" id="PIRSR601310-1"/>
    </source>
</evidence>
<dbReference type="Pfam" id="PF01230">
    <property type="entry name" value="HIT"/>
    <property type="match status" value="1"/>
</dbReference>
<dbReference type="KEGG" id="sgp:SpiGrapes_2519"/>
<dbReference type="InterPro" id="IPR036265">
    <property type="entry name" value="HIT-like_sf"/>
</dbReference>
<dbReference type="RefSeq" id="WP_014271120.1">
    <property type="nucleotide sequence ID" value="NC_016633.1"/>
</dbReference>
<dbReference type="GO" id="GO:0009117">
    <property type="term" value="P:nucleotide metabolic process"/>
    <property type="evidence" value="ECO:0007669"/>
    <property type="project" value="TreeGrafter"/>
</dbReference>
<dbReference type="InterPro" id="IPR011146">
    <property type="entry name" value="HIT-like"/>
</dbReference>
<feature type="domain" description="HIT" evidence="4">
    <location>
        <begin position="4"/>
        <end position="111"/>
    </location>
</feature>
<accession>G8QU33</accession>
<dbReference type="InterPro" id="IPR019808">
    <property type="entry name" value="Histidine_triad_CS"/>
</dbReference>
<evidence type="ECO:0000256" key="2">
    <source>
        <dbReference type="PIRSR" id="PIRSR601310-3"/>
    </source>
</evidence>
<protein>
    <submittedName>
        <fullName evidence="5">HIT family hydrolase, diadenosine tetraphosphate hydrolase</fullName>
    </submittedName>
</protein>
<keyword evidence="5" id="KW-0378">Hydrolase</keyword>
<dbReference type="GO" id="GO:0016787">
    <property type="term" value="F:hydrolase activity"/>
    <property type="evidence" value="ECO:0007669"/>
    <property type="project" value="UniProtKB-KW"/>
</dbReference>
<dbReference type="STRING" id="158190.SpiGrapes_2519"/>
<dbReference type="OrthoDB" id="9784774at2"/>
<dbReference type="AlphaFoldDB" id="G8QU33"/>
<dbReference type="PROSITE" id="PS51084">
    <property type="entry name" value="HIT_2"/>
    <property type="match status" value="1"/>
</dbReference>
<dbReference type="Gene3D" id="3.30.428.10">
    <property type="entry name" value="HIT-like"/>
    <property type="match status" value="1"/>
</dbReference>
<proteinExistence type="predicted"/>
<dbReference type="eggNOG" id="COG0537">
    <property type="taxonomic scope" value="Bacteria"/>
</dbReference>
<organism evidence="5 6">
    <name type="scientific">Sphaerochaeta pleomorpha (strain ATCC BAA-1885 / DSM 22778 / Grapes)</name>
    <dbReference type="NCBI Taxonomy" id="158190"/>
    <lineage>
        <taxon>Bacteria</taxon>
        <taxon>Pseudomonadati</taxon>
        <taxon>Spirochaetota</taxon>
        <taxon>Spirochaetia</taxon>
        <taxon>Spirochaetales</taxon>
        <taxon>Sphaerochaetaceae</taxon>
        <taxon>Sphaerochaeta</taxon>
    </lineage>
</organism>
<reference evidence="5 6" key="1">
    <citation type="submission" date="2011-11" db="EMBL/GenBank/DDBJ databases">
        <title>Complete sequence of Spirochaeta sp. grapes.</title>
        <authorList>
            <consortium name="US DOE Joint Genome Institute"/>
            <person name="Lucas S."/>
            <person name="Han J."/>
            <person name="Lapidus A."/>
            <person name="Cheng J.-F."/>
            <person name="Goodwin L."/>
            <person name="Pitluck S."/>
            <person name="Peters L."/>
            <person name="Ovchinnikova G."/>
            <person name="Munk A.C."/>
            <person name="Detter J.C."/>
            <person name="Han C."/>
            <person name="Tapia R."/>
            <person name="Land M."/>
            <person name="Hauser L."/>
            <person name="Kyrpides N."/>
            <person name="Ivanova N."/>
            <person name="Pagani I."/>
            <person name="Ritalahtilisa K."/>
            <person name="Loeffler F."/>
            <person name="Woyke T."/>
        </authorList>
    </citation>
    <scope>NUCLEOTIDE SEQUENCE [LARGE SCALE GENOMIC DNA]</scope>
    <source>
        <strain evidence="6">ATCC BAA-1885 / DSM 22778 / Grapes</strain>
    </source>
</reference>
<dbReference type="HOGENOM" id="CLU_056776_3_3_12"/>
<dbReference type="PANTHER" id="PTHR46648">
    <property type="entry name" value="HIT FAMILY PROTEIN 1"/>
    <property type="match status" value="1"/>
</dbReference>
<feature type="short sequence motif" description="Histidine triad motif" evidence="2 3">
    <location>
        <begin position="96"/>
        <end position="100"/>
    </location>
</feature>
<dbReference type="PANTHER" id="PTHR46648:SF1">
    <property type="entry name" value="ADENOSINE 5'-MONOPHOSPHORAMIDASE HNT1"/>
    <property type="match status" value="1"/>
</dbReference>
<sequence>METIFSKIIKGTIPSVKLHEDDLCISILDINPVCKGHLLIIARDPYPTISECPDETLGHMMHLAKEADKKLRAVLHCDGTNIMINNGKASGQEVPHLHIHVIPRFEDDNQKLGFIKTTYAEGELAQYGERLEF</sequence>
<dbReference type="EMBL" id="CP003155">
    <property type="protein sequence ID" value="AEV30280.1"/>
    <property type="molecule type" value="Genomic_DNA"/>
</dbReference>
<evidence type="ECO:0000259" key="4">
    <source>
        <dbReference type="PROSITE" id="PS51084"/>
    </source>
</evidence>
<keyword evidence="6" id="KW-1185">Reference proteome</keyword>
<name>G8QU33_SPHPG</name>
<evidence type="ECO:0000313" key="6">
    <source>
        <dbReference type="Proteomes" id="UP000005632"/>
    </source>
</evidence>
<evidence type="ECO:0000313" key="5">
    <source>
        <dbReference type="EMBL" id="AEV30280.1"/>
    </source>
</evidence>
<dbReference type="Proteomes" id="UP000005632">
    <property type="component" value="Chromosome"/>
</dbReference>
<dbReference type="PROSITE" id="PS00892">
    <property type="entry name" value="HIT_1"/>
    <property type="match status" value="1"/>
</dbReference>
<evidence type="ECO:0000256" key="3">
    <source>
        <dbReference type="PROSITE-ProRule" id="PRU00464"/>
    </source>
</evidence>
<feature type="active site" description="Tele-AMP-histidine intermediate" evidence="1">
    <location>
        <position position="98"/>
    </location>
</feature>
<dbReference type="PRINTS" id="PR00332">
    <property type="entry name" value="HISTRIAD"/>
</dbReference>
<dbReference type="InterPro" id="IPR001310">
    <property type="entry name" value="Histidine_triad_HIT"/>
</dbReference>
<dbReference type="SUPFAM" id="SSF54197">
    <property type="entry name" value="HIT-like"/>
    <property type="match status" value="1"/>
</dbReference>